<gene>
    <name evidence="3" type="ORF">KPL37_01550</name>
</gene>
<dbReference type="InterPro" id="IPR052047">
    <property type="entry name" value="GH94_Enzymes"/>
</dbReference>
<dbReference type="CDD" id="cd11749">
    <property type="entry name" value="GH94N_LBP_like"/>
    <property type="match status" value="1"/>
</dbReference>
<dbReference type="Pfam" id="PF06165">
    <property type="entry name" value="GH94_b-supersand"/>
    <property type="match status" value="1"/>
</dbReference>
<dbReference type="PANTHER" id="PTHR37469">
    <property type="entry name" value="CELLOBIONIC ACID PHOSPHORYLASE-RELATED"/>
    <property type="match status" value="1"/>
</dbReference>
<organism evidence="3 4">
    <name type="scientific">Clostridium frigoris</name>
    <dbReference type="NCBI Taxonomy" id="205327"/>
    <lineage>
        <taxon>Bacteria</taxon>
        <taxon>Bacillati</taxon>
        <taxon>Bacillota</taxon>
        <taxon>Clostridia</taxon>
        <taxon>Eubacteriales</taxon>
        <taxon>Clostridiaceae</taxon>
        <taxon>Clostridium</taxon>
    </lineage>
</organism>
<name>A0ABS6BQA8_9CLOT</name>
<feature type="domain" description="Glycosyl hydrolase 94 supersandwich" evidence="1">
    <location>
        <begin position="75"/>
        <end position="312"/>
    </location>
</feature>
<dbReference type="Pfam" id="PF17167">
    <property type="entry name" value="Glyco_hydro_94"/>
    <property type="match status" value="1"/>
</dbReference>
<dbReference type="Proteomes" id="UP000776252">
    <property type="component" value="Unassembled WGS sequence"/>
</dbReference>
<dbReference type="EMBL" id="JAHLDV010000002">
    <property type="protein sequence ID" value="MBU3158455.1"/>
    <property type="molecule type" value="Genomic_DNA"/>
</dbReference>
<protein>
    <submittedName>
        <fullName evidence="3">Cellobiose phosphorylase</fullName>
    </submittedName>
</protein>
<dbReference type="InterPro" id="IPR010383">
    <property type="entry name" value="Glyco_hydrolase_94_b-supersand"/>
</dbReference>
<accession>A0ABS6BQA8</accession>
<sequence length="913" mass="104252">MKENSKTVAWNFKGEKGEFFLNNPHKTTGLYFPLANEGGMMSSITPLLGGDIKTSQNTFLMTPVSVGDLHNSKSSRNFWLNIDNSIIWSATGNSLNQNILCFEEESEESVKMEAGFLWQKIIRENSKFGIRSEITNFVPVNDDKVELMRVTIKNIKSEEMKITPTAAVPIYGRSADNIRDHRHVTSLLNKISTNKFGVLVKPTFSFDERGHKLNSICYSVQAVEDNGKYPIGFFPIEEDFIGEGGSLDWPEAVVKNTTNYCKENKNIDGYEAIGAIRFEDIVLKPGESKSYIVILGISDNSSSVEEYIHTYGSILKFEEEFEKNKKYWEKKLSSVSFKSSDKNFDLWMKWVEFQPMMRRIYGCSFLPHHDYGRGGRGWRDLWQDCLALLLLNPKKVRELLLNNYGGVRFDGSNATIIGNESGEFIADRNNIPRTWMDHGAWPYFTTKLYLDLSGDLDFLLQEQVYFKDKQCSRSREVDSKWSPDDGSNQKDAGGRIYKGTILEHILLEQVTAFYNVGEHNNMRLEGADWNDGFDMAGEKGESVTFTAFYGSNLMDLSKLLLSIKEKLGIEELEIAKEIMVLIDSISGKIDYDSVKDKNSLLENYFKLCIHDISGKKVKIDIVELSKDLERKAIWITNHIRKNEWIKNSEGFEWFNGYYDNASKALEGDFPSGVRMTLTGQVFPIMGGIADDEEVEKIILATNKYLRDEKVGGVRLNTNFNEVKLNMGRCFGFAFGHKENGAMFSHMTIMYINALYKRGFVKEGYEILDTIFKHCCDFEKSRIFPGIPEYINERGRGMYQYLTGAASWLLITMLNEVYGVKGLLGDLMIQPKLVKDQFDNKSACSAFTIFRDKKLNVEYINEDKLEYGEYKISSATLDGETLELNLVNKSLVIDKKVIDELTINVKHQLVIKLK</sequence>
<feature type="domain" description="Glycosyl hydrolase 94 catalytic" evidence="2">
    <location>
        <begin position="628"/>
        <end position="818"/>
    </location>
</feature>
<evidence type="ECO:0000259" key="2">
    <source>
        <dbReference type="Pfam" id="PF17167"/>
    </source>
</evidence>
<reference evidence="3 4" key="1">
    <citation type="submission" date="2021-06" db="EMBL/GenBank/DDBJ databases">
        <title>Clostridia strains as spoilage organisms.</title>
        <authorList>
            <person name="Wambui J."/>
            <person name="Stephan R."/>
            <person name="Stevens M.J.A."/>
        </authorList>
    </citation>
    <scope>NUCLEOTIDE SEQUENCE [LARGE SCALE GENOMIC DNA]</scope>
    <source>
        <strain evidence="3 4">DSM 14204</strain>
    </source>
</reference>
<evidence type="ECO:0000313" key="4">
    <source>
        <dbReference type="Proteomes" id="UP000776252"/>
    </source>
</evidence>
<dbReference type="PANTHER" id="PTHR37469:SF2">
    <property type="entry name" value="CELLOBIONIC ACID PHOSPHORYLASE"/>
    <property type="match status" value="1"/>
</dbReference>
<keyword evidence="4" id="KW-1185">Reference proteome</keyword>
<dbReference type="InterPro" id="IPR033432">
    <property type="entry name" value="GH94_catalytic"/>
</dbReference>
<comment type="caution">
    <text evidence="3">The sequence shown here is derived from an EMBL/GenBank/DDBJ whole genome shotgun (WGS) entry which is preliminary data.</text>
</comment>
<evidence type="ECO:0000259" key="1">
    <source>
        <dbReference type="Pfam" id="PF06165"/>
    </source>
</evidence>
<dbReference type="RefSeq" id="WP_216145488.1">
    <property type="nucleotide sequence ID" value="NZ_JAHLDV010000002.1"/>
</dbReference>
<evidence type="ECO:0000313" key="3">
    <source>
        <dbReference type="EMBL" id="MBU3158455.1"/>
    </source>
</evidence>
<proteinExistence type="predicted"/>